<proteinExistence type="predicted"/>
<keyword evidence="1" id="KW-0812">Transmembrane</keyword>
<feature type="transmembrane region" description="Helical" evidence="1">
    <location>
        <begin position="365"/>
        <end position="392"/>
    </location>
</feature>
<evidence type="ECO:0000256" key="1">
    <source>
        <dbReference type="SAM" id="Phobius"/>
    </source>
</evidence>
<keyword evidence="1" id="KW-0472">Membrane</keyword>
<dbReference type="PANTHER" id="PTHR13304:SF0">
    <property type="entry name" value="GLYCOSYLPHOSPHATIDYLINOSITOL ANCHOR ATTACHMENT 1 PROTEIN"/>
    <property type="match status" value="1"/>
</dbReference>
<dbReference type="PANTHER" id="PTHR13304">
    <property type="entry name" value="GLYCOSYLPHOSPHATIDYLINOSITOL ANCHOR ATTACHMENT 1 PROTEIN"/>
    <property type="match status" value="1"/>
</dbReference>
<feature type="transmembrane region" description="Helical" evidence="1">
    <location>
        <begin position="293"/>
        <end position="313"/>
    </location>
</feature>
<dbReference type="InterPro" id="IPR007246">
    <property type="entry name" value="Gaa1"/>
</dbReference>
<dbReference type="GO" id="GO:0042765">
    <property type="term" value="C:GPI-anchor transamidase complex"/>
    <property type="evidence" value="ECO:0007669"/>
    <property type="project" value="InterPro"/>
</dbReference>
<dbReference type="GO" id="GO:0016255">
    <property type="term" value="P:attachment of GPI anchor to protein"/>
    <property type="evidence" value="ECO:0007669"/>
    <property type="project" value="TreeGrafter"/>
</dbReference>
<feature type="transmembrane region" description="Helical" evidence="1">
    <location>
        <begin position="413"/>
        <end position="433"/>
    </location>
</feature>
<feature type="transmembrane region" description="Helical" evidence="1">
    <location>
        <begin position="231"/>
        <end position="251"/>
    </location>
</feature>
<dbReference type="EMBL" id="GIBP01002685">
    <property type="protein sequence ID" value="NDV31654.1"/>
    <property type="molecule type" value="Transcribed_RNA"/>
</dbReference>
<evidence type="ECO:0000313" key="2">
    <source>
        <dbReference type="EMBL" id="NDV31654.1"/>
    </source>
</evidence>
<dbReference type="AlphaFoldDB" id="A0A6B2L3U6"/>
<organism evidence="2">
    <name type="scientific">Arcella intermedia</name>
    <dbReference type="NCBI Taxonomy" id="1963864"/>
    <lineage>
        <taxon>Eukaryota</taxon>
        <taxon>Amoebozoa</taxon>
        <taxon>Tubulinea</taxon>
        <taxon>Elardia</taxon>
        <taxon>Arcellinida</taxon>
        <taxon>Sphaerothecina</taxon>
        <taxon>Arcellidae</taxon>
        <taxon>Arcella</taxon>
    </lineage>
</organism>
<accession>A0A6B2L3U6</accession>
<name>A0A6B2L3U6_9EUKA</name>
<feature type="transmembrane region" description="Helical" evidence="1">
    <location>
        <begin position="258"/>
        <end position="281"/>
    </location>
</feature>
<reference evidence="2" key="1">
    <citation type="journal article" date="2020" name="J. Eukaryot. Microbiol.">
        <title>De novo Sequencing, Assembly and Annotation of the Transcriptome for the Free-Living Testate Amoeba Arcella intermedia.</title>
        <authorList>
            <person name="Ribeiro G.M."/>
            <person name="Porfirio-Sousa A.L."/>
            <person name="Maurer-Alcala X.X."/>
            <person name="Katz L.A."/>
            <person name="Lahr D.J.G."/>
        </authorList>
    </citation>
    <scope>NUCLEOTIDE SEQUENCE</scope>
</reference>
<keyword evidence="1" id="KW-1133">Transmembrane helix</keyword>
<feature type="transmembrane region" description="Helical" evidence="1">
    <location>
        <begin position="334"/>
        <end position="359"/>
    </location>
</feature>
<protein>
    <submittedName>
        <fullName evidence="2">Uncharacterized protein</fullName>
    </submittedName>
</protein>
<sequence length="434" mass="48991">MIGAQYEEIYSSNREKDVSAVGLAVSLMGFLRSKNWLSRDYHFVFTPAHLRDVGMNSWLEGYHSNCKDMEDFVRGPIWTGINVQLELPTMSSFSGIYVNPEGAFGQLPNLDVLNTVFRVAYYENVKDIGLNSPEQLPKFFDNFPTEMKTLLNFMKNQAFGTCYGNHAMFAIYGIDGFTMTAKSGPLLNIWKFGRIIEGSTRSFNSILEHLHQSFYFYLLPAPFKYVSIGNYMISLGLMLLGPFLYSTFVLFNSSKTSLVYSFLQSFIAFSGCGAIYAFPFTYHRIYPAVQQQQLLLCWLTFCIFALIAMGISFKRVNYFISSFSDEPRHNQKRTLYALTLGFVICFLAVFSSLNFSFIVLCSSIFLPYTLAVAASGRAGGSLLVLLALGAIGSTLKDLPLHDFINSNLQYGTLLLPFFGFIHLPITLLLLLYLF</sequence>
<dbReference type="Pfam" id="PF04114">
    <property type="entry name" value="Gaa1"/>
    <property type="match status" value="1"/>
</dbReference>